<proteinExistence type="predicted"/>
<dbReference type="EMBL" id="BAAFJT010000306">
    <property type="protein sequence ID" value="GAB0209369.1"/>
    <property type="molecule type" value="Genomic_DNA"/>
</dbReference>
<comment type="caution">
    <text evidence="1">The sequence shown here is derived from an EMBL/GenBank/DDBJ whole genome shotgun (WGS) entry which is preliminary data.</text>
</comment>
<dbReference type="Proteomes" id="UP001623348">
    <property type="component" value="Unassembled WGS sequence"/>
</dbReference>
<evidence type="ECO:0000313" key="1">
    <source>
        <dbReference type="EMBL" id="GAB0209369.1"/>
    </source>
</evidence>
<reference evidence="1 2" key="1">
    <citation type="submission" date="2024-06" db="EMBL/GenBank/DDBJ databases">
        <title>The draft genome of Grus japonensis, version 3.</title>
        <authorList>
            <person name="Nabeshima K."/>
            <person name="Suzuki S."/>
            <person name="Onuma M."/>
        </authorList>
    </citation>
    <scope>NUCLEOTIDE SEQUENCE [LARGE SCALE GENOMIC DNA]</scope>
    <source>
        <strain evidence="1 2">451A</strain>
    </source>
</reference>
<protein>
    <submittedName>
        <fullName evidence="1">Uncharacterized protein</fullName>
    </submittedName>
</protein>
<dbReference type="AlphaFoldDB" id="A0ABC9YH30"/>
<accession>A0ABC9YH30</accession>
<evidence type="ECO:0000313" key="2">
    <source>
        <dbReference type="Proteomes" id="UP001623348"/>
    </source>
</evidence>
<organism evidence="1 2">
    <name type="scientific">Grus japonensis</name>
    <name type="common">Japanese crane</name>
    <name type="synonym">Red-crowned crane</name>
    <dbReference type="NCBI Taxonomy" id="30415"/>
    <lineage>
        <taxon>Eukaryota</taxon>
        <taxon>Metazoa</taxon>
        <taxon>Chordata</taxon>
        <taxon>Craniata</taxon>
        <taxon>Vertebrata</taxon>
        <taxon>Euteleostomi</taxon>
        <taxon>Archelosauria</taxon>
        <taxon>Archosauria</taxon>
        <taxon>Dinosauria</taxon>
        <taxon>Saurischia</taxon>
        <taxon>Theropoda</taxon>
        <taxon>Coelurosauria</taxon>
        <taxon>Aves</taxon>
        <taxon>Neognathae</taxon>
        <taxon>Neoaves</taxon>
        <taxon>Gruiformes</taxon>
        <taxon>Gruidae</taxon>
        <taxon>Grus</taxon>
    </lineage>
</organism>
<gene>
    <name evidence="1" type="ORF">GRJ2_003402600</name>
</gene>
<name>A0ABC9YH30_GRUJA</name>
<sequence length="128" mass="14313">MSLQFRDEDVMHETVKCLAQVQVDEADHSSLIHQRCNPRGVENKADVIVGVYYPSPSQDDSTDELFYRQLGEISGSVALVLMGVFNSPGIDWEYHTAVTSKSGKFLKFVEDDNFLSQVSVSQLEKVPS</sequence>
<keyword evidence="2" id="KW-1185">Reference proteome</keyword>